<dbReference type="InterPro" id="IPR050090">
    <property type="entry name" value="Tyrosine_recombinase_XerCD"/>
</dbReference>
<gene>
    <name evidence="7" type="ORF">HER12_02290</name>
</gene>
<dbReference type="GO" id="GO:0003677">
    <property type="term" value="F:DNA binding"/>
    <property type="evidence" value="ECO:0007669"/>
    <property type="project" value="UniProtKB-UniRule"/>
</dbReference>
<evidence type="ECO:0000259" key="5">
    <source>
        <dbReference type="PROSITE" id="PS51898"/>
    </source>
</evidence>
<dbReference type="PANTHER" id="PTHR30349:SF41">
    <property type="entry name" value="INTEGRASE_RECOMBINASE PROTEIN MJ0367-RELATED"/>
    <property type="match status" value="1"/>
</dbReference>
<dbReference type="SUPFAM" id="SSF56349">
    <property type="entry name" value="DNA breaking-rejoining enzymes"/>
    <property type="match status" value="1"/>
</dbReference>
<protein>
    <submittedName>
        <fullName evidence="7">Tyrosine-type recombinase/integrase</fullName>
    </submittedName>
</protein>
<keyword evidence="3" id="KW-0233">DNA recombination</keyword>
<dbReference type="Proteomes" id="UP000584587">
    <property type="component" value="Unassembled WGS sequence"/>
</dbReference>
<organism evidence="7 8">
    <name type="scientific">Spiroplasma platyhelix PALS-1</name>
    <dbReference type="NCBI Taxonomy" id="1276218"/>
    <lineage>
        <taxon>Bacteria</taxon>
        <taxon>Bacillati</taxon>
        <taxon>Mycoplasmatota</taxon>
        <taxon>Mollicutes</taxon>
        <taxon>Entomoplasmatales</taxon>
        <taxon>Spiroplasmataceae</taxon>
        <taxon>Spiroplasma</taxon>
    </lineage>
</organism>
<dbReference type="Gene3D" id="1.10.443.10">
    <property type="entry name" value="Intergrase catalytic core"/>
    <property type="match status" value="1"/>
</dbReference>
<dbReference type="InterPro" id="IPR044068">
    <property type="entry name" value="CB"/>
</dbReference>
<dbReference type="PANTHER" id="PTHR30349">
    <property type="entry name" value="PHAGE INTEGRASE-RELATED"/>
    <property type="match status" value="1"/>
</dbReference>
<keyword evidence="2 4" id="KW-0238">DNA-binding</keyword>
<feature type="domain" description="Core-binding (CB)" evidence="6">
    <location>
        <begin position="1"/>
        <end position="67"/>
    </location>
</feature>
<evidence type="ECO:0000313" key="8">
    <source>
        <dbReference type="Proteomes" id="UP000584587"/>
    </source>
</evidence>
<dbReference type="PROSITE" id="PS51898">
    <property type="entry name" value="TYR_RECOMBINASE"/>
    <property type="match status" value="1"/>
</dbReference>
<dbReference type="GO" id="GO:0006310">
    <property type="term" value="P:DNA recombination"/>
    <property type="evidence" value="ECO:0007669"/>
    <property type="project" value="UniProtKB-KW"/>
</dbReference>
<reference evidence="7 8" key="1">
    <citation type="submission" date="2020-04" db="EMBL/GenBank/DDBJ databases">
        <title>Complete genome sequence of Spiroplasma platyhelix ATCC 51748, an insect isolate.</title>
        <authorList>
            <person name="Green E.A."/>
            <person name="Klassen J.L."/>
        </authorList>
    </citation>
    <scope>NUCLEOTIDE SEQUENCE [LARGE SCALE GENOMIC DNA]</scope>
    <source>
        <strain evidence="7 8">PALS-1</strain>
    </source>
</reference>
<dbReference type="Gene3D" id="1.10.150.130">
    <property type="match status" value="1"/>
</dbReference>
<evidence type="ECO:0000259" key="6">
    <source>
        <dbReference type="PROSITE" id="PS51900"/>
    </source>
</evidence>
<sequence>MKDYINYLKRNKYSENTIKTYKSILNIYQEDLKDIRLVKKRLTFYFKNPNTVWTHYNVLCSYLKWTKDKRLDSIKEIKLPRIPKKFMVVFNKKFLLSRTEIKNTDDSELINKKMLVRFLFETGLRAGELKQIILINKKTITVVGKGNKIREVFHNFETTKKIIFKDVSTKTIRLWTKDILGDKYTPHSIRRSHATHLLLKGANPKMVMMQLGHEKVETTFRYLQLSIEQNKKIYDKFY</sequence>
<dbReference type="InterPro" id="IPR002104">
    <property type="entry name" value="Integrase_catalytic"/>
</dbReference>
<comment type="caution">
    <text evidence="7">The sequence shown here is derived from an EMBL/GenBank/DDBJ whole genome shotgun (WGS) entry which is preliminary data.</text>
</comment>
<dbReference type="PROSITE" id="PS51900">
    <property type="entry name" value="CB"/>
    <property type="match status" value="1"/>
</dbReference>
<dbReference type="RefSeq" id="WP_168105060.1">
    <property type="nucleotide sequence ID" value="NZ_CP051215.1"/>
</dbReference>
<feature type="domain" description="Tyr recombinase" evidence="5">
    <location>
        <begin position="81"/>
        <end position="235"/>
    </location>
</feature>
<dbReference type="InterPro" id="IPR013762">
    <property type="entry name" value="Integrase-like_cat_sf"/>
</dbReference>
<dbReference type="CDD" id="cd00397">
    <property type="entry name" value="DNA_BRE_C"/>
    <property type="match status" value="1"/>
</dbReference>
<dbReference type="AlphaFoldDB" id="A0A846TWM1"/>
<proteinExistence type="inferred from homology"/>
<evidence type="ECO:0000313" key="7">
    <source>
        <dbReference type="EMBL" id="NKE38582.1"/>
    </source>
</evidence>
<comment type="similarity">
    <text evidence="1">Belongs to the 'phage' integrase family.</text>
</comment>
<evidence type="ECO:0000256" key="4">
    <source>
        <dbReference type="PROSITE-ProRule" id="PRU01248"/>
    </source>
</evidence>
<dbReference type="InterPro" id="IPR011010">
    <property type="entry name" value="DNA_brk_join_enz"/>
</dbReference>
<dbReference type="Pfam" id="PF00589">
    <property type="entry name" value="Phage_integrase"/>
    <property type="match status" value="1"/>
</dbReference>
<evidence type="ECO:0000256" key="3">
    <source>
        <dbReference type="ARBA" id="ARBA00023172"/>
    </source>
</evidence>
<keyword evidence="8" id="KW-1185">Reference proteome</keyword>
<name>A0A846TWM1_9MOLU</name>
<dbReference type="InterPro" id="IPR010998">
    <property type="entry name" value="Integrase_recombinase_N"/>
</dbReference>
<dbReference type="EMBL" id="JAAVVK010000002">
    <property type="protein sequence ID" value="NKE38582.1"/>
    <property type="molecule type" value="Genomic_DNA"/>
</dbReference>
<accession>A0A846TWM1</accession>
<evidence type="ECO:0000256" key="2">
    <source>
        <dbReference type="ARBA" id="ARBA00023125"/>
    </source>
</evidence>
<evidence type="ECO:0000256" key="1">
    <source>
        <dbReference type="ARBA" id="ARBA00008857"/>
    </source>
</evidence>
<dbReference type="GO" id="GO:0015074">
    <property type="term" value="P:DNA integration"/>
    <property type="evidence" value="ECO:0007669"/>
    <property type="project" value="InterPro"/>
</dbReference>